<organism evidence="15 16">
    <name type="scientific">Haloarcula saliterrae</name>
    <dbReference type="NCBI Taxonomy" id="2950534"/>
    <lineage>
        <taxon>Archaea</taxon>
        <taxon>Methanobacteriati</taxon>
        <taxon>Methanobacteriota</taxon>
        <taxon>Stenosarchaea group</taxon>
        <taxon>Halobacteria</taxon>
        <taxon>Halobacteriales</taxon>
        <taxon>Haloarculaceae</taxon>
        <taxon>Haloarcula</taxon>
    </lineage>
</organism>
<dbReference type="EC" id="1.14.18.2" evidence="4"/>
<evidence type="ECO:0000256" key="4">
    <source>
        <dbReference type="ARBA" id="ARBA00011904"/>
    </source>
</evidence>
<evidence type="ECO:0000256" key="8">
    <source>
        <dbReference type="ARBA" id="ARBA00023004"/>
    </source>
</evidence>
<dbReference type="Pfam" id="PF00355">
    <property type="entry name" value="Rieske"/>
    <property type="match status" value="1"/>
</dbReference>
<evidence type="ECO:0000256" key="9">
    <source>
        <dbReference type="ARBA" id="ARBA00023014"/>
    </source>
</evidence>
<evidence type="ECO:0000256" key="12">
    <source>
        <dbReference type="ARBA" id="ARBA00033362"/>
    </source>
</evidence>
<dbReference type="InterPro" id="IPR027033">
    <property type="entry name" value="Cnh"/>
</dbReference>
<evidence type="ECO:0000256" key="5">
    <source>
        <dbReference type="ARBA" id="ARBA00015403"/>
    </source>
</evidence>
<evidence type="ECO:0000256" key="2">
    <source>
        <dbReference type="ARBA" id="ARBA00005141"/>
    </source>
</evidence>
<keyword evidence="7" id="KW-0479">Metal-binding</keyword>
<comment type="similarity">
    <text evidence="3">Belongs to the CMP-Neu5Ac hydroxylase family.</text>
</comment>
<evidence type="ECO:0000256" key="1">
    <source>
        <dbReference type="ARBA" id="ARBA00003414"/>
    </source>
</evidence>
<protein>
    <recommendedName>
        <fullName evidence="5">Cytidine monophosphate-N-acetylneuraminic acid hydroxylase</fullName>
        <ecNumber evidence="4">1.14.18.2</ecNumber>
    </recommendedName>
    <alternativeName>
        <fullName evidence="12">CMP-N-acetylneuraminate monooxygenase</fullName>
    </alternativeName>
    <alternativeName>
        <fullName evidence="11">CMP-Neu5Ac hydroxylase</fullName>
    </alternativeName>
    <alternativeName>
        <fullName evidence="10">CMP-NeuAc hydroxylase</fullName>
    </alternativeName>
</protein>
<dbReference type="PANTHER" id="PTHR46522">
    <property type="entry name" value="CYTIDINE MONOPHOSPHATE-N-ACETYLNEURAMINIC ACID HYDROXYLASE"/>
    <property type="match status" value="1"/>
</dbReference>
<comment type="pathway">
    <text evidence="2">Amino-sugar metabolism; N-acetylneuraminate metabolism.</text>
</comment>
<dbReference type="SUPFAM" id="SSF56281">
    <property type="entry name" value="Metallo-hydrolase/oxidoreductase"/>
    <property type="match status" value="1"/>
</dbReference>
<evidence type="ECO:0000313" key="15">
    <source>
        <dbReference type="EMBL" id="MDS0258466.1"/>
    </source>
</evidence>
<dbReference type="Gene3D" id="3.60.15.10">
    <property type="entry name" value="Ribonuclease Z/Hydroxyacylglutathione hydrolase-like"/>
    <property type="match status" value="1"/>
</dbReference>
<evidence type="ECO:0000313" key="16">
    <source>
        <dbReference type="Proteomes" id="UP001259659"/>
    </source>
</evidence>
<dbReference type="EMBL" id="JAMQON010000001">
    <property type="protein sequence ID" value="MDS0258466.1"/>
    <property type="molecule type" value="Genomic_DNA"/>
</dbReference>
<comment type="function">
    <text evidence="1">Sialic acids are components of carbohydrate chains of glycoconjugates and are involved in cell-cell recognition and cell-pathogen interactions. Catalyzes the conversion of CMP-N-acetylneuraminic acid (CMP-Neu5Ac) into its hydroxylated derivative CMP-N-glycolylneuraminic acid (CMP-Neu5Gc), a sialic acid abundantly expressed at the surface of many cells.</text>
</comment>
<accession>A0ABU2F9H9</accession>
<dbReference type="Gene3D" id="1.10.3910.10">
    <property type="entry name" value="SP0561-like"/>
    <property type="match status" value="1"/>
</dbReference>
<evidence type="ECO:0000256" key="10">
    <source>
        <dbReference type="ARBA" id="ARBA00029883"/>
    </source>
</evidence>
<dbReference type="InterPro" id="IPR001279">
    <property type="entry name" value="Metallo-B-lactamas"/>
</dbReference>
<dbReference type="PANTHER" id="PTHR46522:SF1">
    <property type="entry name" value="INACTIVE CYTIDINE MONOPHOSPHATE-N-ACETYLNEURAMINIC ACID HYDROXYLASE"/>
    <property type="match status" value="1"/>
</dbReference>
<sequence length="627" mass="70346">MTVRVGDAELVEELPRSVTIRGEPYILSSSDDGTPVLHDAICPHQGGTVTVESESCLRCPQHNWDFDPETGDSTNIPGEELRTYEVTVREDGLYAELPTSAGGTLEFATESTDERPSVTLVSHAALLIEYDGFTLLTDPWIDGPAFLGAWTQYPPAPHDVSDLADEVDAIWITHEHSDHLHPPTLSQFDPETPVYVPELNYQRLSDRLADIGLENVHRLPTETPYRLADNVEAVCFESGSTWNDSILLVDCGGFRILNVNDVGVNWDVQEHVESVDMVASGFAFGASGYPLTWTHLSDDEKRSLVDDRNRGQLAKCEQLVDLFDPSYFLPFAKFFTLAQPDHGRYREQMEKNTPGDVADYLDDEPVRVLDLVPGERWAGADDSIDRVPDRERFFRDDVEERLGREAYEAFTPFVDERFDLTHGELQRYFTELAGSRLAEEIESHALTLELEGDERTLTGYVEFDRGDITYTATETPVDHGDSDAATHVMMRVPGHLVQHVVRADLSWDEIRIGYWSESSRDPDEYNLAFWRLLHAPWEARTDTYRIAESYDISTELSGRTMADLVEQEQVQEILERYGLFCAGCPAGLGEDILEAARIHGLDREQARTLVTDIEAAVDEAPGAAASD</sequence>
<evidence type="ECO:0000256" key="11">
    <source>
        <dbReference type="ARBA" id="ARBA00030460"/>
    </source>
</evidence>
<dbReference type="InterPro" id="IPR017941">
    <property type="entry name" value="Rieske_2Fe-2S"/>
</dbReference>
<dbReference type="CDD" id="cd03467">
    <property type="entry name" value="Rieske"/>
    <property type="match status" value="1"/>
</dbReference>
<evidence type="ECO:0000256" key="13">
    <source>
        <dbReference type="ARBA" id="ARBA00048491"/>
    </source>
</evidence>
<dbReference type="PROSITE" id="PS51296">
    <property type="entry name" value="RIESKE"/>
    <property type="match status" value="1"/>
</dbReference>
<evidence type="ECO:0000259" key="14">
    <source>
        <dbReference type="PROSITE" id="PS51296"/>
    </source>
</evidence>
<name>A0ABU2F9H9_9EURY</name>
<feature type="domain" description="Rieske" evidence="14">
    <location>
        <begin position="2"/>
        <end position="95"/>
    </location>
</feature>
<dbReference type="InterPro" id="IPR038062">
    <property type="entry name" value="ScdA-like_N_sf"/>
</dbReference>
<proteinExistence type="inferred from homology"/>
<gene>
    <name evidence="15" type="ORF">NDI56_03460</name>
</gene>
<reference evidence="15 16" key="1">
    <citation type="submission" date="2022-06" db="EMBL/GenBank/DDBJ databases">
        <title>Haloarcula sp. a new haloarchaeum isolate from saline soil.</title>
        <authorList>
            <person name="Strakova D."/>
            <person name="Galisteo C."/>
            <person name="Sanchez-Porro C."/>
            <person name="Ventosa A."/>
        </authorList>
    </citation>
    <scope>NUCLEOTIDE SEQUENCE [LARGE SCALE GENOMIC DNA]</scope>
    <source>
        <strain evidence="15 16">S1CR25-12</strain>
    </source>
</reference>
<keyword evidence="8" id="KW-0408">Iron</keyword>
<comment type="catalytic activity">
    <reaction evidence="13">
        <text>CMP-N-acetyl-beta-neuraminate + 2 Fe(II)-[cytochrome b5] + O2 + 2 H(+) = CMP-N-glycoloyl-beta-neuraminate + 2 Fe(III)-[cytochrome b5] + H2O</text>
        <dbReference type="Rhea" id="RHEA:16145"/>
        <dbReference type="Rhea" id="RHEA-COMP:10438"/>
        <dbReference type="Rhea" id="RHEA-COMP:10439"/>
        <dbReference type="ChEBI" id="CHEBI:15377"/>
        <dbReference type="ChEBI" id="CHEBI:15378"/>
        <dbReference type="ChEBI" id="CHEBI:15379"/>
        <dbReference type="ChEBI" id="CHEBI:29033"/>
        <dbReference type="ChEBI" id="CHEBI:29034"/>
        <dbReference type="ChEBI" id="CHEBI:57812"/>
        <dbReference type="ChEBI" id="CHEBI:58376"/>
        <dbReference type="EC" id="1.14.18.2"/>
    </reaction>
</comment>
<keyword evidence="16" id="KW-1185">Reference proteome</keyword>
<evidence type="ECO:0000256" key="3">
    <source>
        <dbReference type="ARBA" id="ARBA00010303"/>
    </source>
</evidence>
<dbReference type="Proteomes" id="UP001259659">
    <property type="component" value="Unassembled WGS sequence"/>
</dbReference>
<keyword evidence="6" id="KW-0001">2Fe-2S</keyword>
<evidence type="ECO:0000256" key="7">
    <source>
        <dbReference type="ARBA" id="ARBA00022723"/>
    </source>
</evidence>
<dbReference type="Gene3D" id="2.102.10.10">
    <property type="entry name" value="Rieske [2Fe-2S] iron-sulphur domain"/>
    <property type="match status" value="1"/>
</dbReference>
<dbReference type="InterPro" id="IPR036866">
    <property type="entry name" value="RibonucZ/Hydroxyglut_hydro"/>
</dbReference>
<dbReference type="Pfam" id="PF12706">
    <property type="entry name" value="Lactamase_B_2"/>
    <property type="match status" value="1"/>
</dbReference>
<evidence type="ECO:0000256" key="6">
    <source>
        <dbReference type="ARBA" id="ARBA00022714"/>
    </source>
</evidence>
<dbReference type="SUPFAM" id="SSF50022">
    <property type="entry name" value="ISP domain"/>
    <property type="match status" value="1"/>
</dbReference>
<dbReference type="RefSeq" id="WP_310918031.1">
    <property type="nucleotide sequence ID" value="NZ_JAMQON010000001.1"/>
</dbReference>
<keyword evidence="9" id="KW-0411">Iron-sulfur</keyword>
<dbReference type="InterPro" id="IPR036922">
    <property type="entry name" value="Rieske_2Fe-2S_sf"/>
</dbReference>
<comment type="caution">
    <text evidence="15">The sequence shown here is derived from an EMBL/GenBank/DDBJ whole genome shotgun (WGS) entry which is preliminary data.</text>
</comment>